<protein>
    <submittedName>
        <fullName evidence="5">Pentatricopeptide repeat-containing protein, mitochondrial</fullName>
    </submittedName>
</protein>
<dbReference type="EMBL" id="JBEAFC010000007">
    <property type="protein sequence ID" value="KAL1547839.1"/>
    <property type="molecule type" value="Genomic_DNA"/>
</dbReference>
<feature type="region of interest" description="Disordered" evidence="4">
    <location>
        <begin position="9"/>
        <end position="31"/>
    </location>
</feature>
<dbReference type="Gene3D" id="1.25.40.10">
    <property type="entry name" value="Tetratricopeptide repeat domain"/>
    <property type="match status" value="6"/>
</dbReference>
<evidence type="ECO:0000256" key="1">
    <source>
        <dbReference type="ARBA" id="ARBA00007626"/>
    </source>
</evidence>
<evidence type="ECO:0000313" key="5">
    <source>
        <dbReference type="EMBL" id="KAL1547839.1"/>
    </source>
</evidence>
<dbReference type="Proteomes" id="UP001567538">
    <property type="component" value="Unassembled WGS sequence"/>
</dbReference>
<feature type="repeat" description="PPR" evidence="3">
    <location>
        <begin position="197"/>
        <end position="231"/>
    </location>
</feature>
<dbReference type="AlphaFoldDB" id="A0ABD1GXW2"/>
<accession>A0ABD1GXW2</accession>
<keyword evidence="2" id="KW-0677">Repeat</keyword>
<dbReference type="PANTHER" id="PTHR46128:SF67">
    <property type="entry name" value="PENTACOTRIPEPTIDE-REPEAT REGION OF PRORP DOMAIN-CONTAINING PROTEIN"/>
    <property type="match status" value="1"/>
</dbReference>
<proteinExistence type="inferred from homology"/>
<comment type="similarity">
    <text evidence="1">Belongs to the PPR family. P subfamily.</text>
</comment>
<dbReference type="PANTHER" id="PTHR46128">
    <property type="entry name" value="MITOCHONDRIAL GROUP I INTRON SPLICING FACTOR CCM1"/>
    <property type="match status" value="1"/>
</dbReference>
<evidence type="ECO:0000313" key="6">
    <source>
        <dbReference type="Proteomes" id="UP001567538"/>
    </source>
</evidence>
<dbReference type="NCBIfam" id="TIGR00756">
    <property type="entry name" value="PPR"/>
    <property type="match status" value="3"/>
</dbReference>
<dbReference type="Pfam" id="PF01535">
    <property type="entry name" value="PPR"/>
    <property type="match status" value="10"/>
</dbReference>
<gene>
    <name evidence="5" type="ORF">AAHA92_16147</name>
</gene>
<feature type="repeat" description="PPR" evidence="3">
    <location>
        <begin position="585"/>
        <end position="619"/>
    </location>
</feature>
<organism evidence="5 6">
    <name type="scientific">Salvia divinorum</name>
    <name type="common">Maria pastora</name>
    <name type="synonym">Diviner's sage</name>
    <dbReference type="NCBI Taxonomy" id="28513"/>
    <lineage>
        <taxon>Eukaryota</taxon>
        <taxon>Viridiplantae</taxon>
        <taxon>Streptophyta</taxon>
        <taxon>Embryophyta</taxon>
        <taxon>Tracheophyta</taxon>
        <taxon>Spermatophyta</taxon>
        <taxon>Magnoliopsida</taxon>
        <taxon>eudicotyledons</taxon>
        <taxon>Gunneridae</taxon>
        <taxon>Pentapetalae</taxon>
        <taxon>asterids</taxon>
        <taxon>lamiids</taxon>
        <taxon>Lamiales</taxon>
        <taxon>Lamiaceae</taxon>
        <taxon>Nepetoideae</taxon>
        <taxon>Mentheae</taxon>
        <taxon>Salviinae</taxon>
        <taxon>Salvia</taxon>
        <taxon>Salvia subgen. Calosphace</taxon>
    </lineage>
</organism>
<dbReference type="Pfam" id="PF13812">
    <property type="entry name" value="PPR_3"/>
    <property type="match status" value="1"/>
</dbReference>
<dbReference type="InterPro" id="IPR002885">
    <property type="entry name" value="PPR_rpt"/>
</dbReference>
<feature type="repeat" description="PPR" evidence="3">
    <location>
        <begin position="653"/>
        <end position="687"/>
    </location>
</feature>
<keyword evidence="6" id="KW-1185">Reference proteome</keyword>
<feature type="repeat" description="PPR" evidence="3">
    <location>
        <begin position="268"/>
        <end position="302"/>
    </location>
</feature>
<feature type="compositionally biased region" description="Low complexity" evidence="4">
    <location>
        <begin position="20"/>
        <end position="31"/>
    </location>
</feature>
<name>A0ABD1GXW2_SALDI</name>
<sequence length="866" mass="99545">MLKLRIARQSRSLIHPPPSSTTATAALSSAADPPIPIPSFSSTKRSVAEPQQSDLAQYFREWFMSRKIPLYDRILEALHAEDADLSRFNLRLSEELVLDVLRYNTKDVLSCLKFFDWAGRQPGFFHTRATFCSIFRVISKAKLTNLMLDFLHGYGKYAYNGKQLYHNILVIGYSLAGQCETALAVFGKMRFFGHDLDRVGYNVLLNALVDGGHYDFVESLVLELKKRGCVDSSTHTVMVKSYCRQNQLDQAEEYLRGVMKADDGAKLNRYALSAFLSALCKNKQFERAFMLMEEFKMMGINVMGHVYGAWISELVKVGKMDDALKFFKDKQAVDDYVPDVFHFNMLIYRLLKEDRLEDVYDLLVEMTKKGVVPNDVTMNAVLCFLCKVGMVDVAMGLYNSKEQIGLSVNRMAYNYLIFSLLGEGNVTESYSVLQNSLEQGYFPGERTLSIVADALCREGKLNKVKELVMFLLQQKLVPRKFSYDRFISAYCRANRVEEGYMLHDMLTGLGKSSRRFAYHSMIEGFSRSDRGDIAARLLIEMQESHYHATRKLYIGVIKSLLKMDNPETRFFELLEMQLARRLCDPSVTYAIFIDGAGHAGRPELALQIYDVMQRDNLVPNLRASIRLMQCFLKTGNVPNALLLFCELSIQWQRRKMWNAMIVGLCRLKELNYASQLLVNMHKASMTPSLQCYEELIKVNCDLGNYSHAIDLLDDMARIGRQVSSFIGNVFLLHALKSRLLYDAWVCLSETKNLTTTSWMLGHLIGIFSDRIGGYYLEEDIETLIQQCFETDLYTYNMMLKRFIMKGSNSASILVHRLREKGYKPNRWTYDIITYGLYRQGRKEEAIMWMNEMALDETSGTLYMNRR</sequence>
<dbReference type="InterPro" id="IPR011990">
    <property type="entry name" value="TPR-like_helical_dom_sf"/>
</dbReference>
<dbReference type="Pfam" id="PF13041">
    <property type="entry name" value="PPR_2"/>
    <property type="match status" value="1"/>
</dbReference>
<dbReference type="PROSITE" id="PS51375">
    <property type="entry name" value="PPR"/>
    <property type="match status" value="5"/>
</dbReference>
<evidence type="ECO:0000256" key="4">
    <source>
        <dbReference type="SAM" id="MobiDB-lite"/>
    </source>
</evidence>
<evidence type="ECO:0000256" key="3">
    <source>
        <dbReference type="PROSITE-ProRule" id="PRU00708"/>
    </source>
</evidence>
<comment type="caution">
    <text evidence="5">The sequence shown here is derived from an EMBL/GenBank/DDBJ whole genome shotgun (WGS) entry which is preliminary data.</text>
</comment>
<dbReference type="InterPro" id="IPR050872">
    <property type="entry name" value="PPR_P_subfamily"/>
</dbReference>
<evidence type="ECO:0000256" key="2">
    <source>
        <dbReference type="ARBA" id="ARBA00022737"/>
    </source>
</evidence>
<reference evidence="5 6" key="1">
    <citation type="submission" date="2024-06" db="EMBL/GenBank/DDBJ databases">
        <title>A chromosome level genome sequence of Diviner's sage (Salvia divinorum).</title>
        <authorList>
            <person name="Ford S.A."/>
            <person name="Ro D.-K."/>
            <person name="Ness R.W."/>
            <person name="Phillips M.A."/>
        </authorList>
    </citation>
    <scope>NUCLEOTIDE SEQUENCE [LARGE SCALE GENOMIC DNA]</scope>
    <source>
        <strain evidence="5">SAF-2024a</strain>
        <tissue evidence="5">Leaf</tissue>
    </source>
</reference>
<feature type="repeat" description="PPR" evidence="3">
    <location>
        <begin position="339"/>
        <end position="373"/>
    </location>
</feature>